<dbReference type="Pfam" id="PF13450">
    <property type="entry name" value="NAD_binding_8"/>
    <property type="match status" value="1"/>
</dbReference>
<reference evidence="1 2" key="1">
    <citation type="journal article" date="2019" name="Emerg. Microbes Infect.">
        <title>Comprehensive subspecies identification of 175 nontuberculous mycobacteria species based on 7547 genomic profiles.</title>
        <authorList>
            <person name="Matsumoto Y."/>
            <person name="Kinjo T."/>
            <person name="Motooka D."/>
            <person name="Nabeya D."/>
            <person name="Jung N."/>
            <person name="Uechi K."/>
            <person name="Horii T."/>
            <person name="Iida T."/>
            <person name="Fujita J."/>
            <person name="Nakamura S."/>
        </authorList>
    </citation>
    <scope>NUCLEOTIDE SEQUENCE [LARGE SCALE GENOMIC DNA]</scope>
    <source>
        <strain evidence="1 2">JCM 13392</strain>
    </source>
</reference>
<dbReference type="EMBL" id="BLKT01000003">
    <property type="protein sequence ID" value="GFG62051.1"/>
    <property type="molecule type" value="Genomic_DNA"/>
</dbReference>
<sequence>MDAMGLQCCDQGMTTDIVVAGAGHNSLITACYLARAGYRVLAVDARPIPGGGAATEEMLAPGYLVDSCSTGHTLIQGNPLMTGDELGLLAQHGLRYAHPDPVAHVMFPDGTQFTHWLDMERTVESISRFSRADADAYRRLIAEWRDVKHLFNRAQFTPLGRGPSLDAMLDEHPMGNVWKRRRVMSSWEVIRHEFENRYVRSYMLWQAYQTMVRPDAAGTGPLAYSIIGGRQEKSWSIPLGGSGQLTDALVRCFESYGGRIETDVMVESLILDDGRCVGVRAVDGREFRASVAVLSTIHVTRLTEMAPAESWDEAWRYGVATYDPGAAGFAVYLGTTVPPVFETPDGPVSAVSAGYAGWPEDMLDHARIAYDGQWQDRIGFLLVATPTLVDPSRVPVPGHHTVKLLHTVGHVMPEDRRYADVMATRAAELRELTRWMCPSFTDDVVLAEYVKGPVEFEQANPAMVNGAWHGGDRGITFSGPQRPAPGWAGHRTPIPGLYQTGATTYPGGSVTGGPGRNAAMVMLEDLGRELL</sequence>
<protein>
    <submittedName>
        <fullName evidence="1">FAD-dependent oxidoreductase</fullName>
    </submittedName>
</protein>
<dbReference type="PANTHER" id="PTHR10668:SF103">
    <property type="entry name" value="PYRIDINE NUCLEOTIDE-DISULFIDE OXIDOREDUCTASE DOMAIN-CONTAINING PROTEIN 2"/>
    <property type="match status" value="1"/>
</dbReference>
<name>A0A7I9WWH4_9MYCO</name>
<dbReference type="Gene3D" id="3.50.50.60">
    <property type="entry name" value="FAD/NAD(P)-binding domain"/>
    <property type="match status" value="2"/>
</dbReference>
<evidence type="ECO:0000313" key="2">
    <source>
        <dbReference type="Proteomes" id="UP000465241"/>
    </source>
</evidence>
<dbReference type="PANTHER" id="PTHR10668">
    <property type="entry name" value="PHYTOENE DEHYDROGENASE"/>
    <property type="match status" value="1"/>
</dbReference>
<proteinExistence type="predicted"/>
<dbReference type="AlphaFoldDB" id="A0A7I9WWH4"/>
<dbReference type="SUPFAM" id="SSF51905">
    <property type="entry name" value="FAD/NAD(P)-binding domain"/>
    <property type="match status" value="1"/>
</dbReference>
<keyword evidence="2" id="KW-1185">Reference proteome</keyword>
<gene>
    <name evidence="1" type="ORF">MMUR_61870</name>
</gene>
<dbReference type="Proteomes" id="UP000465241">
    <property type="component" value="Unassembled WGS sequence"/>
</dbReference>
<comment type="caution">
    <text evidence="1">The sequence shown here is derived from an EMBL/GenBank/DDBJ whole genome shotgun (WGS) entry which is preliminary data.</text>
</comment>
<organism evidence="1 2">
    <name type="scientific">Mycolicibacterium murale</name>
    <dbReference type="NCBI Taxonomy" id="182220"/>
    <lineage>
        <taxon>Bacteria</taxon>
        <taxon>Bacillati</taxon>
        <taxon>Actinomycetota</taxon>
        <taxon>Actinomycetes</taxon>
        <taxon>Mycobacteriales</taxon>
        <taxon>Mycobacteriaceae</taxon>
        <taxon>Mycolicibacterium</taxon>
    </lineage>
</organism>
<dbReference type="InterPro" id="IPR036188">
    <property type="entry name" value="FAD/NAD-bd_sf"/>
</dbReference>
<accession>A0A7I9WWH4</accession>
<evidence type="ECO:0000313" key="1">
    <source>
        <dbReference type="EMBL" id="GFG62051.1"/>
    </source>
</evidence>